<dbReference type="InterPro" id="IPR000210">
    <property type="entry name" value="BTB/POZ_dom"/>
</dbReference>
<dbReference type="InterPro" id="IPR011333">
    <property type="entry name" value="SKP1/BTB/POZ_sf"/>
</dbReference>
<evidence type="ECO:0000259" key="1">
    <source>
        <dbReference type="PROSITE" id="PS50097"/>
    </source>
</evidence>
<dbReference type="EMBL" id="SGPL01000327">
    <property type="protein sequence ID" value="THH13769.1"/>
    <property type="molecule type" value="Genomic_DNA"/>
</dbReference>
<proteinExistence type="predicted"/>
<dbReference type="OrthoDB" id="2804425at2759"/>
<dbReference type="Pfam" id="PF00651">
    <property type="entry name" value="BTB"/>
    <property type="match status" value="1"/>
</dbReference>
<dbReference type="Proteomes" id="UP000310158">
    <property type="component" value="Unassembled WGS sequence"/>
</dbReference>
<protein>
    <recommendedName>
        <fullName evidence="1">BTB domain-containing protein</fullName>
    </recommendedName>
</protein>
<dbReference type="Gene3D" id="3.30.710.10">
    <property type="entry name" value="Potassium Channel Kv1.1, Chain A"/>
    <property type="match status" value="1"/>
</dbReference>
<feature type="domain" description="BTB" evidence="1">
    <location>
        <begin position="30"/>
        <end position="92"/>
    </location>
</feature>
<name>A0A4S4LNJ7_9AGAM</name>
<organism evidence="2 3">
    <name type="scientific">Bondarzewia mesenterica</name>
    <dbReference type="NCBI Taxonomy" id="1095465"/>
    <lineage>
        <taxon>Eukaryota</taxon>
        <taxon>Fungi</taxon>
        <taxon>Dikarya</taxon>
        <taxon>Basidiomycota</taxon>
        <taxon>Agaricomycotina</taxon>
        <taxon>Agaricomycetes</taxon>
        <taxon>Russulales</taxon>
        <taxon>Bondarzewiaceae</taxon>
        <taxon>Bondarzewia</taxon>
    </lineage>
</organism>
<dbReference type="SMART" id="SM00225">
    <property type="entry name" value="BTB"/>
    <property type="match status" value="1"/>
</dbReference>
<gene>
    <name evidence="2" type="ORF">EW146_g6489</name>
</gene>
<dbReference type="CDD" id="cd18186">
    <property type="entry name" value="BTB_POZ_ZBTB_KLHL-like"/>
    <property type="match status" value="1"/>
</dbReference>
<evidence type="ECO:0000313" key="2">
    <source>
        <dbReference type="EMBL" id="THH13769.1"/>
    </source>
</evidence>
<dbReference type="AlphaFoldDB" id="A0A4S4LNJ7"/>
<comment type="caution">
    <text evidence="2">The sequence shown here is derived from an EMBL/GenBank/DDBJ whole genome shotgun (WGS) entry which is preliminary data.</text>
</comment>
<dbReference type="PROSITE" id="PS50097">
    <property type="entry name" value="BTB"/>
    <property type="match status" value="1"/>
</dbReference>
<evidence type="ECO:0000313" key="3">
    <source>
        <dbReference type="Proteomes" id="UP000310158"/>
    </source>
</evidence>
<sequence>MSDLDQMSNSDQMSTPILDHFGPPFDDADADVILQSCDRVDFHVYKNILAKASPFFRDMFSIPQPKNDTAALPVIPVSEDMRTLAHLLKLCYPIDEPDFSFLETMGAVLAAAKKYEMTRAYKVTSRAFTQSPLLTRHPVRAFGIACRFLLEEETRIAARECLKKPLSLEDLNSDLQFVEGRALYQLWLYHRECARVTQGLTEEFIWIGRRDGQVWNWASPIHPAGSCGVKVIRVASNEDWNARQWWSSYMERAGSALQMTPSALAVTSSSLLMPSIETANNSKFWPRKSSGAHLRFNSTSRFDGQRFWSNLNKPSTSLPADGGWSGKQNKFETVFEKTKATAITIAPSKALFRSLWTATIQGAKNLMQSHRTRGTSMPNSLIPDNITAIKVRHSIFQKLTAEDFIMEQEYLKESADEQFRMENWTLKNKDVKTDLDKLIHENEKDQPDMPKYLGRIIPVFNMDGSLVFPNEFEAALRGAIVEIAATITHDVFTNAAKPTDNYYADIRYITILQRPPRTPESPSKKRGFTALAHLQGKKILRTTADSD</sequence>
<reference evidence="2 3" key="1">
    <citation type="submission" date="2019-02" db="EMBL/GenBank/DDBJ databases">
        <title>Genome sequencing of the rare red list fungi Bondarzewia mesenterica.</title>
        <authorList>
            <person name="Buettner E."/>
            <person name="Kellner H."/>
        </authorList>
    </citation>
    <scope>NUCLEOTIDE SEQUENCE [LARGE SCALE GENOMIC DNA]</scope>
    <source>
        <strain evidence="2 3">DSM 108281</strain>
    </source>
</reference>
<dbReference type="SUPFAM" id="SSF54695">
    <property type="entry name" value="POZ domain"/>
    <property type="match status" value="1"/>
</dbReference>
<accession>A0A4S4LNJ7</accession>
<keyword evidence="3" id="KW-1185">Reference proteome</keyword>